<dbReference type="AlphaFoldDB" id="A0A381XM73"/>
<accession>A0A381XM73</accession>
<reference evidence="1" key="1">
    <citation type="submission" date="2018-05" db="EMBL/GenBank/DDBJ databases">
        <authorList>
            <person name="Lanie J.A."/>
            <person name="Ng W.-L."/>
            <person name="Kazmierczak K.M."/>
            <person name="Andrzejewski T.M."/>
            <person name="Davidsen T.M."/>
            <person name="Wayne K.J."/>
            <person name="Tettelin H."/>
            <person name="Glass J.I."/>
            <person name="Rusch D."/>
            <person name="Podicherti R."/>
            <person name="Tsui H.-C.T."/>
            <person name="Winkler M.E."/>
        </authorList>
    </citation>
    <scope>NUCLEOTIDE SEQUENCE</scope>
</reference>
<gene>
    <name evidence="1" type="ORF">METZ01_LOCUS118663</name>
</gene>
<feature type="non-terminal residue" evidence="1">
    <location>
        <position position="49"/>
    </location>
</feature>
<evidence type="ECO:0000313" key="1">
    <source>
        <dbReference type="EMBL" id="SVA65809.1"/>
    </source>
</evidence>
<dbReference type="EMBL" id="UINC01015666">
    <property type="protein sequence ID" value="SVA65809.1"/>
    <property type="molecule type" value="Genomic_DNA"/>
</dbReference>
<protein>
    <submittedName>
        <fullName evidence="1">Uncharacterized protein</fullName>
    </submittedName>
</protein>
<proteinExistence type="predicted"/>
<name>A0A381XM73_9ZZZZ</name>
<sequence>VSPRLVVAVLIGSLAVIACRWSGRGGTALPGLVAERIFPNFVEKLTNLF</sequence>
<feature type="non-terminal residue" evidence="1">
    <location>
        <position position="1"/>
    </location>
</feature>
<organism evidence="1">
    <name type="scientific">marine metagenome</name>
    <dbReference type="NCBI Taxonomy" id="408172"/>
    <lineage>
        <taxon>unclassified sequences</taxon>
        <taxon>metagenomes</taxon>
        <taxon>ecological metagenomes</taxon>
    </lineage>
</organism>